<dbReference type="NCBIfam" id="NF002878">
    <property type="entry name" value="PRK03321.1"/>
    <property type="match status" value="1"/>
</dbReference>
<comment type="pathway">
    <text evidence="6">Amino-acid biosynthesis; L-histidine biosynthesis; L-histidine from 5-phospho-alpha-D-ribose 1-diphosphate: step 7/9.</text>
</comment>
<dbReference type="Pfam" id="PF00155">
    <property type="entry name" value="Aminotran_1_2"/>
    <property type="match status" value="1"/>
</dbReference>
<comment type="catalytic activity">
    <reaction evidence="6">
        <text>L-histidinol phosphate + 2-oxoglutarate = 3-(imidazol-4-yl)-2-oxopropyl phosphate + L-glutamate</text>
        <dbReference type="Rhea" id="RHEA:23744"/>
        <dbReference type="ChEBI" id="CHEBI:16810"/>
        <dbReference type="ChEBI" id="CHEBI:29985"/>
        <dbReference type="ChEBI" id="CHEBI:57766"/>
        <dbReference type="ChEBI" id="CHEBI:57980"/>
        <dbReference type="EC" id="2.6.1.9"/>
    </reaction>
</comment>
<protein>
    <recommendedName>
        <fullName evidence="6">Histidinol-phosphate aminotransferase</fullName>
        <ecNumber evidence="6">2.6.1.9</ecNumber>
    </recommendedName>
    <alternativeName>
        <fullName evidence="6">Imidazole acetol-phosphate transaminase</fullName>
    </alternativeName>
</protein>
<name>A0A5B0E4C5_9MICC</name>
<dbReference type="Gene3D" id="3.90.1150.10">
    <property type="entry name" value="Aspartate Aminotransferase, domain 1"/>
    <property type="match status" value="1"/>
</dbReference>
<accession>A0A5B0E4C5</accession>
<dbReference type="EMBL" id="VOBL01000024">
    <property type="protein sequence ID" value="KAA0973548.1"/>
    <property type="molecule type" value="Genomic_DNA"/>
</dbReference>
<evidence type="ECO:0000256" key="2">
    <source>
        <dbReference type="ARBA" id="ARBA00011738"/>
    </source>
</evidence>
<dbReference type="GO" id="GO:0004400">
    <property type="term" value="F:histidinol-phosphate transaminase activity"/>
    <property type="evidence" value="ECO:0007669"/>
    <property type="project" value="UniProtKB-UniRule"/>
</dbReference>
<dbReference type="CDD" id="cd00609">
    <property type="entry name" value="AAT_like"/>
    <property type="match status" value="1"/>
</dbReference>
<dbReference type="InterPro" id="IPR050106">
    <property type="entry name" value="HistidinolP_aminotransfase"/>
</dbReference>
<comment type="subunit">
    <text evidence="2 6">Homodimer.</text>
</comment>
<evidence type="ECO:0000256" key="1">
    <source>
        <dbReference type="ARBA" id="ARBA00001933"/>
    </source>
</evidence>
<dbReference type="UniPathway" id="UPA00031">
    <property type="reaction ID" value="UER00012"/>
</dbReference>
<dbReference type="OrthoDB" id="9809616at2"/>
<dbReference type="PROSITE" id="PS00599">
    <property type="entry name" value="AA_TRANSFER_CLASS_2"/>
    <property type="match status" value="1"/>
</dbReference>
<evidence type="ECO:0000256" key="5">
    <source>
        <dbReference type="ARBA" id="ARBA00022898"/>
    </source>
</evidence>
<sequence>MSIVQRSSLQAIPAYKQGATPGTDEKAFKLSSNENPFPPLASVTAGIAAELGTINQYPNAAAPELVRVLAERLDVEPETIALGAGSVEVAGQLIHATTNPGDEVLFAWRSFEAYPILTHVAGATPVMVPLDSAGAHDLEAMAEAITERTSLVFICNPNNPTGTIVDTAAVDAFMAKVPAHVLVVIDEAYLHFNTSAETAIGMDFFRRYPNIAVLHTFSKAYGLAGMRIGYAVAPAAVAANLRKTAVPFGVSALAQRAALLSLEHEAELQTRIDELVAAREALLGTLRANGIATTESQANFIWLSTGEDTMRVDAALREAGIWARPFPGDGIRVSIGSAEANAIIAATLTSVLAEAPAHV</sequence>
<keyword evidence="4 6" id="KW-0808">Transferase</keyword>
<dbReference type="Gene3D" id="3.40.640.10">
    <property type="entry name" value="Type I PLP-dependent aspartate aminotransferase-like (Major domain)"/>
    <property type="match status" value="1"/>
</dbReference>
<dbReference type="InterPro" id="IPR015422">
    <property type="entry name" value="PyrdxlP-dep_Trfase_small"/>
</dbReference>
<reference evidence="8 9" key="1">
    <citation type="submission" date="2019-07" db="EMBL/GenBank/DDBJ databases">
        <title>Analysis of the biochemical properties, biological activity and biotechnological potential of siderophores and biosurfactants produced by Antarctic psychrotolerant bacteria.</title>
        <authorList>
            <person name="Styczynski M."/>
            <person name="Krucon T."/>
            <person name="Decewicz P."/>
            <person name="Dziewit L."/>
        </authorList>
    </citation>
    <scope>NUCLEOTIDE SEQUENCE [LARGE SCALE GENOMIC DNA]</scope>
    <source>
        <strain evidence="8 9">ANT_H27</strain>
    </source>
</reference>
<comment type="cofactor">
    <cofactor evidence="1 6">
        <name>pyridoxal 5'-phosphate</name>
        <dbReference type="ChEBI" id="CHEBI:597326"/>
    </cofactor>
</comment>
<evidence type="ECO:0000313" key="8">
    <source>
        <dbReference type="EMBL" id="KAA0973548.1"/>
    </source>
</evidence>
<comment type="similarity">
    <text evidence="6">Belongs to the class-II pyridoxal-phosphate-dependent aminotransferase family. Histidinol-phosphate aminotransferase subfamily.</text>
</comment>
<keyword evidence="3 6" id="KW-0032">Aminotransferase</keyword>
<evidence type="ECO:0000256" key="4">
    <source>
        <dbReference type="ARBA" id="ARBA00022679"/>
    </source>
</evidence>
<dbReference type="PANTHER" id="PTHR43643">
    <property type="entry name" value="HISTIDINOL-PHOSPHATE AMINOTRANSFERASE 2"/>
    <property type="match status" value="1"/>
</dbReference>
<evidence type="ECO:0000256" key="3">
    <source>
        <dbReference type="ARBA" id="ARBA00022576"/>
    </source>
</evidence>
<evidence type="ECO:0000256" key="6">
    <source>
        <dbReference type="HAMAP-Rule" id="MF_01023"/>
    </source>
</evidence>
<dbReference type="InterPro" id="IPR024892">
    <property type="entry name" value="ArAT"/>
</dbReference>
<dbReference type="GO" id="GO:0000105">
    <property type="term" value="P:L-histidine biosynthetic process"/>
    <property type="evidence" value="ECO:0007669"/>
    <property type="project" value="UniProtKB-UniRule"/>
</dbReference>
<dbReference type="InterPro" id="IPR004839">
    <property type="entry name" value="Aminotransferase_I/II_large"/>
</dbReference>
<dbReference type="Proteomes" id="UP000323856">
    <property type="component" value="Unassembled WGS sequence"/>
</dbReference>
<dbReference type="InterPro" id="IPR015421">
    <property type="entry name" value="PyrdxlP-dep_Trfase_major"/>
</dbReference>
<gene>
    <name evidence="6 8" type="primary">hisC</name>
    <name evidence="8" type="ORF">FQ154_17740</name>
</gene>
<dbReference type="RefSeq" id="WP_149620732.1">
    <property type="nucleotide sequence ID" value="NZ_VOBL01000024.1"/>
</dbReference>
<dbReference type="InterPro" id="IPR015424">
    <property type="entry name" value="PyrdxlP-dep_Trfase"/>
</dbReference>
<feature type="domain" description="Aminotransferase class I/classII large" evidence="7">
    <location>
        <begin position="27"/>
        <end position="343"/>
    </location>
</feature>
<feature type="modified residue" description="N6-(pyridoxal phosphate)lysine" evidence="6">
    <location>
        <position position="219"/>
    </location>
</feature>
<evidence type="ECO:0000259" key="7">
    <source>
        <dbReference type="Pfam" id="PF00155"/>
    </source>
</evidence>
<dbReference type="SUPFAM" id="SSF53383">
    <property type="entry name" value="PLP-dependent transferases"/>
    <property type="match status" value="1"/>
</dbReference>
<proteinExistence type="inferred from homology"/>
<dbReference type="HAMAP" id="MF_01023">
    <property type="entry name" value="HisC_aminotrans_2"/>
    <property type="match status" value="1"/>
</dbReference>
<keyword evidence="6" id="KW-0368">Histidine biosynthesis</keyword>
<dbReference type="NCBIfam" id="TIGR01141">
    <property type="entry name" value="hisC"/>
    <property type="match status" value="1"/>
</dbReference>
<keyword evidence="5 6" id="KW-0663">Pyridoxal phosphate</keyword>
<dbReference type="InterPro" id="IPR001917">
    <property type="entry name" value="Aminotrans_II_pyridoxalP_BS"/>
</dbReference>
<evidence type="ECO:0000313" key="9">
    <source>
        <dbReference type="Proteomes" id="UP000323856"/>
    </source>
</evidence>
<dbReference type="GO" id="GO:0030170">
    <property type="term" value="F:pyridoxal phosphate binding"/>
    <property type="evidence" value="ECO:0007669"/>
    <property type="project" value="InterPro"/>
</dbReference>
<organism evidence="8 9">
    <name type="scientific">Paeniglutamicibacter gangotriensis</name>
    <dbReference type="NCBI Taxonomy" id="254787"/>
    <lineage>
        <taxon>Bacteria</taxon>
        <taxon>Bacillati</taxon>
        <taxon>Actinomycetota</taxon>
        <taxon>Actinomycetes</taxon>
        <taxon>Micrococcales</taxon>
        <taxon>Micrococcaceae</taxon>
        <taxon>Paeniglutamicibacter</taxon>
    </lineage>
</organism>
<dbReference type="EC" id="2.6.1.9" evidence="6"/>
<keyword evidence="6" id="KW-0028">Amino-acid biosynthesis</keyword>
<dbReference type="InterPro" id="IPR005861">
    <property type="entry name" value="HisP_aminotrans"/>
</dbReference>
<dbReference type="AlphaFoldDB" id="A0A5B0E4C5"/>
<dbReference type="PANTHER" id="PTHR43643:SF3">
    <property type="entry name" value="HISTIDINOL-PHOSPHATE AMINOTRANSFERASE"/>
    <property type="match status" value="1"/>
</dbReference>
<comment type="caution">
    <text evidence="8">The sequence shown here is derived from an EMBL/GenBank/DDBJ whole genome shotgun (WGS) entry which is preliminary data.</text>
</comment>